<dbReference type="PROSITE" id="PS00545">
    <property type="entry name" value="ALDOSE_1_EPIMERASE"/>
    <property type="match status" value="1"/>
</dbReference>
<comment type="pathway">
    <text evidence="4 14">Carbohydrate metabolism; hexose metabolism.</text>
</comment>
<dbReference type="AlphaFoldDB" id="A0A7G1HTI1"/>
<feature type="binding site" evidence="17">
    <location>
        <begin position="106"/>
        <end position="107"/>
    </location>
    <ligand>
        <name>beta-D-galactose</name>
        <dbReference type="ChEBI" id="CHEBI:27667"/>
    </ligand>
</feature>
<dbReference type="InterPro" id="IPR008183">
    <property type="entry name" value="Aldose_1/G6P_1-epimerase"/>
</dbReference>
<dbReference type="EMBL" id="AP023322">
    <property type="protein sequence ID" value="BCI62072.1"/>
    <property type="molecule type" value="Genomic_DNA"/>
</dbReference>
<dbReference type="GO" id="GO:0030246">
    <property type="term" value="F:carbohydrate binding"/>
    <property type="evidence" value="ECO:0007669"/>
    <property type="project" value="InterPro"/>
</dbReference>
<dbReference type="CDD" id="cd09019">
    <property type="entry name" value="galactose_mutarotase_like"/>
    <property type="match status" value="1"/>
</dbReference>
<name>A0A7G1HTI1_9BACT</name>
<evidence type="ECO:0000256" key="12">
    <source>
        <dbReference type="ARBA" id="ARBA00023235"/>
    </source>
</evidence>
<comment type="cofactor">
    <cofactor evidence="2">
        <name>Ca(2+)</name>
        <dbReference type="ChEBI" id="CHEBI:29108"/>
    </cofactor>
</comment>
<evidence type="ECO:0000256" key="10">
    <source>
        <dbReference type="ARBA" id="ARBA00022553"/>
    </source>
</evidence>
<accession>A0A7G1HTI1</accession>
<dbReference type="Proteomes" id="UP000594042">
    <property type="component" value="Chromosome"/>
</dbReference>
<keyword evidence="9" id="KW-0963">Cytoplasm</keyword>
<comment type="catalytic activity">
    <reaction evidence="1 14">
        <text>alpha-D-glucose = beta-D-glucose</text>
        <dbReference type="Rhea" id="RHEA:10264"/>
        <dbReference type="ChEBI" id="CHEBI:15903"/>
        <dbReference type="ChEBI" id="CHEBI:17925"/>
        <dbReference type="EC" id="5.1.3.3"/>
    </reaction>
</comment>
<dbReference type="Pfam" id="PF01263">
    <property type="entry name" value="Aldose_epim"/>
    <property type="match status" value="1"/>
</dbReference>
<comment type="similarity">
    <text evidence="5 14">Belongs to the aldose epimerase family.</text>
</comment>
<dbReference type="GO" id="GO:0004034">
    <property type="term" value="F:aldose 1-epimerase activity"/>
    <property type="evidence" value="ECO:0007669"/>
    <property type="project" value="UniProtKB-EC"/>
</dbReference>
<dbReference type="SUPFAM" id="SSF74650">
    <property type="entry name" value="Galactose mutarotase-like"/>
    <property type="match status" value="1"/>
</dbReference>
<dbReference type="InterPro" id="IPR011013">
    <property type="entry name" value="Gal_mutarotase_sf_dom"/>
</dbReference>
<evidence type="ECO:0000256" key="8">
    <source>
        <dbReference type="ARBA" id="ARBA00014165"/>
    </source>
</evidence>
<organism evidence="19 20">
    <name type="scientific">Coprobacter secundus subsp. similis</name>
    <dbReference type="NCBI Taxonomy" id="2751153"/>
    <lineage>
        <taxon>Bacteria</taxon>
        <taxon>Pseudomonadati</taxon>
        <taxon>Bacteroidota</taxon>
        <taxon>Bacteroidia</taxon>
        <taxon>Bacteroidales</taxon>
        <taxon>Barnesiellaceae</taxon>
        <taxon>Coprobacter</taxon>
    </lineage>
</organism>
<feature type="binding site" evidence="17">
    <location>
        <begin position="203"/>
        <end position="205"/>
    </location>
    <ligand>
        <name>beta-D-galactose</name>
        <dbReference type="ChEBI" id="CHEBI:27667"/>
    </ligand>
</feature>
<dbReference type="RefSeq" id="WP_021929861.1">
    <property type="nucleotide sequence ID" value="NZ_AP023322.1"/>
</dbReference>
<evidence type="ECO:0000256" key="14">
    <source>
        <dbReference type="PIRNR" id="PIRNR005096"/>
    </source>
</evidence>
<dbReference type="PANTHER" id="PTHR10091:SF0">
    <property type="entry name" value="GALACTOSE MUTAROTASE"/>
    <property type="match status" value="1"/>
</dbReference>
<dbReference type="KEGG" id="copr:Cop2CBH44_04250"/>
<evidence type="ECO:0000256" key="1">
    <source>
        <dbReference type="ARBA" id="ARBA00001614"/>
    </source>
</evidence>
<protein>
    <recommendedName>
        <fullName evidence="8 14">Aldose 1-epimerase</fullName>
        <ecNumber evidence="7 14">5.1.3.3</ecNumber>
    </recommendedName>
</protein>
<evidence type="ECO:0000256" key="2">
    <source>
        <dbReference type="ARBA" id="ARBA00001913"/>
    </source>
</evidence>
<dbReference type="InterPro" id="IPR047215">
    <property type="entry name" value="Galactose_mutarotase-like"/>
</dbReference>
<dbReference type="GO" id="GO:0006006">
    <property type="term" value="P:glucose metabolic process"/>
    <property type="evidence" value="ECO:0007669"/>
    <property type="project" value="TreeGrafter"/>
</dbReference>
<evidence type="ECO:0000256" key="9">
    <source>
        <dbReference type="ARBA" id="ARBA00022490"/>
    </source>
</evidence>
<evidence type="ECO:0000256" key="18">
    <source>
        <dbReference type="SAM" id="SignalP"/>
    </source>
</evidence>
<reference evidence="20" key="1">
    <citation type="submission" date="2020-07" db="EMBL/GenBank/DDBJ databases">
        <title>Complete genome sequencing of Coprobacter sp. strain 2CBH44.</title>
        <authorList>
            <person name="Sakamoto M."/>
            <person name="Murakami T."/>
            <person name="Mori H."/>
        </authorList>
    </citation>
    <scope>NUCLEOTIDE SEQUENCE [LARGE SCALE GENOMIC DNA]</scope>
    <source>
        <strain evidence="20">2CBH44</strain>
    </source>
</reference>
<feature type="binding site" evidence="16">
    <location>
        <position position="275"/>
    </location>
    <ligand>
        <name>beta-D-galactose</name>
        <dbReference type="ChEBI" id="CHEBI:27667"/>
    </ligand>
</feature>
<gene>
    <name evidence="19" type="ORF">Cop2CBH44_04250</name>
</gene>
<evidence type="ECO:0000256" key="4">
    <source>
        <dbReference type="ARBA" id="ARBA00005028"/>
    </source>
</evidence>
<comment type="subunit">
    <text evidence="6">Monomer.</text>
</comment>
<evidence type="ECO:0000256" key="5">
    <source>
        <dbReference type="ARBA" id="ARBA00006206"/>
    </source>
</evidence>
<evidence type="ECO:0000256" key="16">
    <source>
        <dbReference type="PIRSR" id="PIRSR005096-2"/>
    </source>
</evidence>
<keyword evidence="10" id="KW-0597">Phosphoprotein</keyword>
<dbReference type="Gene3D" id="2.70.98.10">
    <property type="match status" value="1"/>
</dbReference>
<feature type="signal peptide" evidence="18">
    <location>
        <begin position="1"/>
        <end position="21"/>
    </location>
</feature>
<evidence type="ECO:0000256" key="6">
    <source>
        <dbReference type="ARBA" id="ARBA00011245"/>
    </source>
</evidence>
<dbReference type="GO" id="GO:0005737">
    <property type="term" value="C:cytoplasm"/>
    <property type="evidence" value="ECO:0007669"/>
    <property type="project" value="UniProtKB-SubCell"/>
</dbReference>
<evidence type="ECO:0000256" key="15">
    <source>
        <dbReference type="PIRSR" id="PIRSR005096-1"/>
    </source>
</evidence>
<dbReference type="PANTHER" id="PTHR10091">
    <property type="entry name" value="ALDOSE-1-EPIMERASE"/>
    <property type="match status" value="1"/>
</dbReference>
<dbReference type="PIRSF" id="PIRSF005096">
    <property type="entry name" value="GALM"/>
    <property type="match status" value="1"/>
</dbReference>
<keyword evidence="18" id="KW-0732">Signal</keyword>
<feature type="chain" id="PRO_5028948596" description="Aldose 1-epimerase" evidence="18">
    <location>
        <begin position="22"/>
        <end position="375"/>
    </location>
</feature>
<evidence type="ECO:0000256" key="17">
    <source>
        <dbReference type="PIRSR" id="PIRSR005096-3"/>
    </source>
</evidence>
<proteinExistence type="inferred from homology"/>
<keyword evidence="12 14" id="KW-0413">Isomerase</keyword>
<feature type="active site" description="Proton acceptor" evidence="15">
    <location>
        <position position="340"/>
    </location>
</feature>
<evidence type="ECO:0000256" key="7">
    <source>
        <dbReference type="ARBA" id="ARBA00013185"/>
    </source>
</evidence>
<dbReference type="NCBIfam" id="NF008277">
    <property type="entry name" value="PRK11055.1"/>
    <property type="match status" value="1"/>
</dbReference>
<sequence>MYKYSLIVMFMGLLLCSSCNQEETTLSGMNPERFSASVEGKPVRLYTLKNKNDLEATITNFGGRIVSLWVPDRNGTFADIVLGHDSIQDYLNIEGNFGAIIGRYGNRIANANFVLDGKEYLLPINNGTHCLHGGPEGFDRKVWEVVADCDSSLLLKYISVDGEAGFPGNLSVEIRYTLRSDNALEITYNAVTDAPTVVNLTNHSYFNLSGNPEYDILGHILKINADTYLPVDSTLIPLGTIASVDNTVFDFTTPKAIGSRINEPDEQLIYAHGYDHNYILNTKGDINTVACKVVEPESGRTMEVFTNEPGVQFYSCSHLDGSISGKKGIKYGRSSALCLETQHYPDTPHHPEWPTVVLRPGEKYHSVCIYKFGVE</sequence>
<keyword evidence="20" id="KW-1185">Reference proteome</keyword>
<evidence type="ECO:0000256" key="13">
    <source>
        <dbReference type="ARBA" id="ARBA00023277"/>
    </source>
</evidence>
<keyword evidence="13 14" id="KW-0119">Carbohydrate metabolism</keyword>
<evidence type="ECO:0000313" key="19">
    <source>
        <dbReference type="EMBL" id="BCI62072.1"/>
    </source>
</evidence>
<dbReference type="InterPro" id="IPR014718">
    <property type="entry name" value="GH-type_carb-bd"/>
</dbReference>
<dbReference type="FunFam" id="2.70.98.10:FF:000003">
    <property type="entry name" value="Aldose 1-epimerase"/>
    <property type="match status" value="1"/>
</dbReference>
<evidence type="ECO:0000313" key="20">
    <source>
        <dbReference type="Proteomes" id="UP000594042"/>
    </source>
</evidence>
<comment type="subcellular location">
    <subcellularLocation>
        <location evidence="3">Cytoplasm</location>
    </subcellularLocation>
</comment>
<evidence type="ECO:0000256" key="3">
    <source>
        <dbReference type="ARBA" id="ARBA00004496"/>
    </source>
</evidence>
<dbReference type="InterPro" id="IPR018052">
    <property type="entry name" value="Ald1_epimerase_CS"/>
</dbReference>
<dbReference type="GO" id="GO:0033499">
    <property type="term" value="P:galactose catabolic process via UDP-galactose, Leloir pathway"/>
    <property type="evidence" value="ECO:0007669"/>
    <property type="project" value="TreeGrafter"/>
</dbReference>
<dbReference type="EC" id="5.1.3.3" evidence="7 14"/>
<feature type="active site" description="Proton donor" evidence="15">
    <location>
        <position position="203"/>
    </location>
</feature>
<evidence type="ECO:0000256" key="11">
    <source>
        <dbReference type="ARBA" id="ARBA00022837"/>
    </source>
</evidence>
<keyword evidence="11" id="KW-0106">Calcium</keyword>
<dbReference type="InterPro" id="IPR015443">
    <property type="entry name" value="Aldose_1-epimerase"/>
</dbReference>
<dbReference type="UniPathway" id="UPA00242"/>